<name>A0A437GV09_9SPHN</name>
<dbReference type="CDD" id="cd07067">
    <property type="entry name" value="HP_PGM_like"/>
    <property type="match status" value="1"/>
</dbReference>
<evidence type="ECO:0000256" key="2">
    <source>
        <dbReference type="PIRSR" id="PIRSR613078-2"/>
    </source>
</evidence>
<dbReference type="Proteomes" id="UP000283003">
    <property type="component" value="Unassembled WGS sequence"/>
</dbReference>
<comment type="caution">
    <text evidence="3">The sequence shown here is derived from an EMBL/GenBank/DDBJ whole genome shotgun (WGS) entry which is preliminary data.</text>
</comment>
<dbReference type="SMART" id="SM00855">
    <property type="entry name" value="PGAM"/>
    <property type="match status" value="1"/>
</dbReference>
<keyword evidence="1" id="KW-0378">Hydrolase</keyword>
<dbReference type="PANTHER" id="PTHR20935">
    <property type="entry name" value="PHOSPHOGLYCERATE MUTASE-RELATED"/>
    <property type="match status" value="1"/>
</dbReference>
<dbReference type="OrthoDB" id="9810154at2"/>
<dbReference type="PANTHER" id="PTHR20935:SF1">
    <property type="entry name" value="SLL1549 PROTEIN"/>
    <property type="match status" value="1"/>
</dbReference>
<dbReference type="InterPro" id="IPR029033">
    <property type="entry name" value="His_PPase_superfam"/>
</dbReference>
<dbReference type="InterPro" id="IPR051021">
    <property type="entry name" value="Mito_Ser/Thr_phosphatase"/>
</dbReference>
<protein>
    <submittedName>
        <fullName evidence="3">Histidine phosphatase family protein</fullName>
    </submittedName>
</protein>
<dbReference type="GO" id="GO:0016787">
    <property type="term" value="F:hydrolase activity"/>
    <property type="evidence" value="ECO:0007669"/>
    <property type="project" value="UniProtKB-KW"/>
</dbReference>
<gene>
    <name evidence="3" type="ORF">EKN06_13310</name>
</gene>
<evidence type="ECO:0000313" key="3">
    <source>
        <dbReference type="EMBL" id="RVQ65506.1"/>
    </source>
</evidence>
<dbReference type="AlphaFoldDB" id="A0A437GV09"/>
<dbReference type="EMBL" id="RXOL01000007">
    <property type="protein sequence ID" value="RVQ65506.1"/>
    <property type="molecule type" value="Genomic_DNA"/>
</dbReference>
<dbReference type="Gene3D" id="3.40.50.1240">
    <property type="entry name" value="Phosphoglycerate mutase-like"/>
    <property type="match status" value="1"/>
</dbReference>
<evidence type="ECO:0000313" key="4">
    <source>
        <dbReference type="Proteomes" id="UP000283003"/>
    </source>
</evidence>
<dbReference type="InterPro" id="IPR013078">
    <property type="entry name" value="His_Pase_superF_clade-1"/>
</dbReference>
<reference evidence="3 4" key="1">
    <citation type="submission" date="2018-12" db="EMBL/GenBank/DDBJ databases">
        <title>Croceicoccus ponticola sp. nov., a lipolytic bacterium isolated from seawater.</title>
        <authorList>
            <person name="Yoon J.-H."/>
        </authorList>
    </citation>
    <scope>NUCLEOTIDE SEQUENCE [LARGE SCALE GENOMIC DNA]</scope>
    <source>
        <strain evidence="3 4">GM-16</strain>
    </source>
</reference>
<sequence length="183" mass="19911">MKRLGLLRHAKSEEDQSSGYDFDRELSAKGRRAAEAMGRHIGKKVAPFDRILASPARRAQETLNIALDAMGKAAPVDRIEDRRLYLATSDSIDEVVAQLGGDADSILLVAHNPGLEDVVLDHVPNDGSSRLRDIVAVKYPTGAFAILEFDIDDWSSIGGATARLISLTRPRDIDPTLGPEIAR</sequence>
<accession>A0A437GV09</accession>
<proteinExistence type="predicted"/>
<evidence type="ECO:0000256" key="1">
    <source>
        <dbReference type="ARBA" id="ARBA00022801"/>
    </source>
</evidence>
<dbReference type="SUPFAM" id="SSF53254">
    <property type="entry name" value="Phosphoglycerate mutase-like"/>
    <property type="match status" value="1"/>
</dbReference>
<organism evidence="3 4">
    <name type="scientific">Croceicoccus ponticola</name>
    <dbReference type="NCBI Taxonomy" id="2217664"/>
    <lineage>
        <taxon>Bacteria</taxon>
        <taxon>Pseudomonadati</taxon>
        <taxon>Pseudomonadota</taxon>
        <taxon>Alphaproteobacteria</taxon>
        <taxon>Sphingomonadales</taxon>
        <taxon>Erythrobacteraceae</taxon>
        <taxon>Croceicoccus</taxon>
    </lineage>
</organism>
<dbReference type="Pfam" id="PF00300">
    <property type="entry name" value="His_Phos_1"/>
    <property type="match status" value="1"/>
</dbReference>
<dbReference type="RefSeq" id="WP_127613408.1">
    <property type="nucleotide sequence ID" value="NZ_RXOL01000007.1"/>
</dbReference>
<keyword evidence="4" id="KW-1185">Reference proteome</keyword>
<feature type="binding site" evidence="2">
    <location>
        <position position="58"/>
    </location>
    <ligand>
        <name>substrate</name>
    </ligand>
</feature>